<reference evidence="2 3" key="1">
    <citation type="journal article" date="2018" name="Proc. Natl. Acad. Sci. U.S.A.">
        <title>Draft genome sequence of Camellia sinensis var. sinensis provides insights into the evolution of the tea genome and tea quality.</title>
        <authorList>
            <person name="Wei C."/>
            <person name="Yang H."/>
            <person name="Wang S."/>
            <person name="Zhao J."/>
            <person name="Liu C."/>
            <person name="Gao L."/>
            <person name="Xia E."/>
            <person name="Lu Y."/>
            <person name="Tai Y."/>
            <person name="She G."/>
            <person name="Sun J."/>
            <person name="Cao H."/>
            <person name="Tong W."/>
            <person name="Gao Q."/>
            <person name="Li Y."/>
            <person name="Deng W."/>
            <person name="Jiang X."/>
            <person name="Wang W."/>
            <person name="Chen Q."/>
            <person name="Zhang S."/>
            <person name="Li H."/>
            <person name="Wu J."/>
            <person name="Wang P."/>
            <person name="Li P."/>
            <person name="Shi C."/>
            <person name="Zheng F."/>
            <person name="Jian J."/>
            <person name="Huang B."/>
            <person name="Shan D."/>
            <person name="Shi M."/>
            <person name="Fang C."/>
            <person name="Yue Y."/>
            <person name="Li F."/>
            <person name="Li D."/>
            <person name="Wei S."/>
            <person name="Han B."/>
            <person name="Jiang C."/>
            <person name="Yin Y."/>
            <person name="Xia T."/>
            <person name="Zhang Z."/>
            <person name="Bennetzen J.L."/>
            <person name="Zhao S."/>
            <person name="Wan X."/>
        </authorList>
    </citation>
    <scope>NUCLEOTIDE SEQUENCE [LARGE SCALE GENOMIC DNA]</scope>
    <source>
        <strain evidence="3">cv. Shuchazao</strain>
        <tissue evidence="2">Leaf</tissue>
    </source>
</reference>
<dbReference type="PANTHER" id="PTHR44083">
    <property type="entry name" value="TOPLESS-RELATED PROTEIN 1-RELATED"/>
    <property type="match status" value="1"/>
</dbReference>
<keyword evidence="3" id="KW-1185">Reference proteome</keyword>
<feature type="domain" description="TPR1-like CTLH-containing" evidence="1">
    <location>
        <begin position="24"/>
        <end position="61"/>
    </location>
</feature>
<proteinExistence type="predicted"/>
<dbReference type="Proteomes" id="UP000306102">
    <property type="component" value="Unassembled WGS sequence"/>
</dbReference>
<evidence type="ECO:0000259" key="1">
    <source>
        <dbReference type="Pfam" id="PF21889"/>
    </source>
</evidence>
<gene>
    <name evidence="2" type="ORF">TEA_011472</name>
</gene>
<comment type="caution">
    <text evidence="2">The sequence shown here is derived from an EMBL/GenBank/DDBJ whole genome shotgun (WGS) entry which is preliminary data.</text>
</comment>
<accession>A0A4S4DJE5</accession>
<dbReference type="PANTHER" id="PTHR44083:SF30">
    <property type="entry name" value="TOPLESS-LIKE PROTEIN"/>
    <property type="match status" value="1"/>
</dbReference>
<organism evidence="2 3">
    <name type="scientific">Camellia sinensis var. sinensis</name>
    <name type="common">China tea</name>
    <dbReference type="NCBI Taxonomy" id="542762"/>
    <lineage>
        <taxon>Eukaryota</taxon>
        <taxon>Viridiplantae</taxon>
        <taxon>Streptophyta</taxon>
        <taxon>Embryophyta</taxon>
        <taxon>Tracheophyta</taxon>
        <taxon>Spermatophyta</taxon>
        <taxon>Magnoliopsida</taxon>
        <taxon>eudicotyledons</taxon>
        <taxon>Gunneridae</taxon>
        <taxon>Pentapetalae</taxon>
        <taxon>asterids</taxon>
        <taxon>Ericales</taxon>
        <taxon>Theaceae</taxon>
        <taxon>Camellia</taxon>
    </lineage>
</organism>
<dbReference type="GO" id="GO:0006355">
    <property type="term" value="P:regulation of DNA-templated transcription"/>
    <property type="evidence" value="ECO:0007669"/>
    <property type="project" value="InterPro"/>
</dbReference>
<evidence type="ECO:0000313" key="2">
    <source>
        <dbReference type="EMBL" id="THG02980.1"/>
    </source>
</evidence>
<dbReference type="InterPro" id="IPR027728">
    <property type="entry name" value="Topless_fam"/>
</dbReference>
<dbReference type="STRING" id="542762.A0A4S4DJE5"/>
<name>A0A4S4DJE5_CAMSN</name>
<dbReference type="EMBL" id="SDRB02011081">
    <property type="protein sequence ID" value="THG02980.1"/>
    <property type="molecule type" value="Genomic_DNA"/>
</dbReference>
<protein>
    <recommendedName>
        <fullName evidence="1">TPR1-like CTLH-containing domain-containing protein</fullName>
    </recommendedName>
</protein>
<dbReference type="Pfam" id="PF21889">
    <property type="entry name" value="TPR1-like_2nd"/>
    <property type="match status" value="1"/>
</dbReference>
<dbReference type="InterPro" id="IPR054080">
    <property type="entry name" value="TPR1-like_2nd"/>
</dbReference>
<dbReference type="AlphaFoldDB" id="A0A4S4DJE5"/>
<sequence length="425" mass="47364">MMNSKQEAKNLGLKRDLVFLILCDHVAAIAIFVNELKLFSAFNEDVFNDLTKLLTLDDFRDLIKANVVFHNRLNFPNLADSRSQNLINQRGHDGVTKTIPSGSSDKTKQIVCSLDGCASPVLNITDELPMIVIRTLTQGSCVLTMGFRPILPMVEAHIGSVNDLAFASTSENLSIVTDGVDKLLSLIQPNTASWLPEIWEMDSKHLLATSDVGEDLTETSCACFNKEGTLLAASVRNNRIKILGTFHGIQSLQAYEMHVSIIATKNGDQRSSKDVPKTVEVIKPIKTLKIKEIRRLAQIQPLPLLGSVKMAKAKTKNPPQLWHPKLGTLMTNDLTNVRTEVVKPHFALSKNDFNLISTYGGQVSLFNISTFERTIRLAFFQLRQFEFLSPSQSKKINWETVRNRGSVSARSETLPCHARVETCYV</sequence>
<evidence type="ECO:0000313" key="3">
    <source>
        <dbReference type="Proteomes" id="UP000306102"/>
    </source>
</evidence>
<dbReference type="SUPFAM" id="SSF63829">
    <property type="entry name" value="Calcium-dependent phosphotriesterase"/>
    <property type="match status" value="1"/>
</dbReference>